<evidence type="ECO:0000259" key="1">
    <source>
        <dbReference type="Pfam" id="PF25898"/>
    </source>
</evidence>
<dbReference type="Pfam" id="PF25898">
    <property type="entry name" value="LolA_2nd_metazoa"/>
    <property type="match status" value="1"/>
</dbReference>
<sequence length="715" mass="81850">MFTSASRHLRTARFHAAVSIVALRRNFRKLKSQKKSNVAKKKDSRAAILQNRSFKAGAGNGKDGANLQRKAYIRAASSQAPCHTKTETMLILLWLMVFAGRIPCPVKSQGLPFYNGSFYACGEVTRHDFYIKGRYFGKELTVVKEVFDSKGKKTALQITKKDDVITYLCDMKVKKMFLLRTQGGAMTTCEDVAPPVRWNPRIMSDILHAQDGRDYMPLRNMLVLRSKLKKMSREEDLTRGIYTMVFSGRSEDNVGAVLKWTLNREYVPKDYYDYNGDMGSPATTTQKTARVPDPPISSYLWPPKRFLDVNSARSAPLNSTPPIFWEGSLRMVQAGSYVEPTITTRVFDFDYIKHPIHHDLLQIPDGVRCGGYWNPDLRRPIYSALRQFSFSAVTWTNKKKHHRRISGWVDANQQLYRLDYTPWSGGRASKYHTLIICGREDAAYKIPHKTGRPCQLMPIKQISFDPQMIIDPQEVKKLTAKTFFTGPDQTKSLDYKKPAFRAGIPCHIWDVVREDWPPGTSHVKTLWEWCFVDMTKYSNEAKTLQVISLDIHVLEAPDGLAQDAEDLAAGDTYFFRFFHFNKTSPGAVETTGFFTNRCYPRSNWMKVRFTVNETIPTEVLRDPAFKVAALKKTGSIARIPVSALRVGRIKTYNMQTNARIETVLLDRLPNSTYAPGSNNISESIKKIQYNIRRKTFSIEFKRKSYLIIDMCKLDR</sequence>
<accession>A0AAQ4ELZ7</accession>
<keyword evidence="3" id="KW-1185">Reference proteome</keyword>
<dbReference type="AlphaFoldDB" id="A0AAQ4ELZ7"/>
<dbReference type="PANTHER" id="PTHR36902:SF1">
    <property type="entry name" value="ENRICHED IN SURFACE-LABELED PROTEOME PROTEIN 9"/>
    <property type="match status" value="1"/>
</dbReference>
<dbReference type="Proteomes" id="UP001321473">
    <property type="component" value="Unassembled WGS sequence"/>
</dbReference>
<evidence type="ECO:0000313" key="3">
    <source>
        <dbReference type="Proteomes" id="UP001321473"/>
    </source>
</evidence>
<evidence type="ECO:0000313" key="2">
    <source>
        <dbReference type="EMBL" id="KAK8775832.1"/>
    </source>
</evidence>
<organism evidence="2 3">
    <name type="scientific">Amblyomma americanum</name>
    <name type="common">Lone star tick</name>
    <dbReference type="NCBI Taxonomy" id="6943"/>
    <lineage>
        <taxon>Eukaryota</taxon>
        <taxon>Metazoa</taxon>
        <taxon>Ecdysozoa</taxon>
        <taxon>Arthropoda</taxon>
        <taxon>Chelicerata</taxon>
        <taxon>Arachnida</taxon>
        <taxon>Acari</taxon>
        <taxon>Parasitiformes</taxon>
        <taxon>Ixodida</taxon>
        <taxon>Ixodoidea</taxon>
        <taxon>Ixodidae</taxon>
        <taxon>Amblyomminae</taxon>
        <taxon>Amblyomma</taxon>
    </lineage>
</organism>
<gene>
    <name evidence="2" type="ORF">V5799_030830</name>
</gene>
<comment type="caution">
    <text evidence="2">The sequence shown here is derived from an EMBL/GenBank/DDBJ whole genome shotgun (WGS) entry which is preliminary data.</text>
</comment>
<feature type="domain" description="LolA-like" evidence="1">
    <location>
        <begin position="364"/>
        <end position="599"/>
    </location>
</feature>
<proteinExistence type="predicted"/>
<name>A0AAQ4ELZ7_AMBAM</name>
<dbReference type="EMBL" id="JARKHS020013673">
    <property type="protein sequence ID" value="KAK8775832.1"/>
    <property type="molecule type" value="Genomic_DNA"/>
</dbReference>
<protein>
    <recommendedName>
        <fullName evidence="1">LolA-like domain-containing protein</fullName>
    </recommendedName>
</protein>
<reference evidence="2 3" key="1">
    <citation type="journal article" date="2023" name="Arcadia Sci">
        <title>De novo assembly of a long-read Amblyomma americanum tick genome.</title>
        <authorList>
            <person name="Chou S."/>
            <person name="Poskanzer K.E."/>
            <person name="Rollins M."/>
            <person name="Thuy-Boun P.S."/>
        </authorList>
    </citation>
    <scope>NUCLEOTIDE SEQUENCE [LARGE SCALE GENOMIC DNA]</scope>
    <source>
        <strain evidence="2">F_SG_1</strain>
        <tissue evidence="2">Salivary glands</tissue>
    </source>
</reference>
<dbReference type="InterPro" id="IPR058831">
    <property type="entry name" value="LolA-like_dom_2nd"/>
</dbReference>
<dbReference type="PANTHER" id="PTHR36902">
    <property type="entry name" value="ENRICHED IN SURFACE-LABELED PROTEOME PROTEIN 9"/>
    <property type="match status" value="1"/>
</dbReference>